<proteinExistence type="predicted"/>
<evidence type="ECO:0000313" key="3">
    <source>
        <dbReference type="Proteomes" id="UP000266841"/>
    </source>
</evidence>
<accession>K0SA82</accession>
<sequence length="106" mass="11362">RQRRPDGLPSRYGAVVVISDPRPPLSLTPPETNYGNSGEYPLEKGDGPGGVFARFAILSSVETAATGFNNESVGWSRDQNSELICIYASPTGLHINQLQGPQGPHK</sequence>
<comment type="caution">
    <text evidence="2">The sequence shown here is derived from an EMBL/GenBank/DDBJ whole genome shotgun (WGS) entry which is preliminary data.</text>
</comment>
<feature type="non-terminal residue" evidence="2">
    <location>
        <position position="1"/>
    </location>
</feature>
<dbReference type="EMBL" id="AGNL01018462">
    <property type="protein sequence ID" value="EJK63058.1"/>
    <property type="molecule type" value="Genomic_DNA"/>
</dbReference>
<evidence type="ECO:0000313" key="2">
    <source>
        <dbReference type="EMBL" id="EJK63058.1"/>
    </source>
</evidence>
<protein>
    <submittedName>
        <fullName evidence="2">Uncharacterized protein</fullName>
    </submittedName>
</protein>
<evidence type="ECO:0000256" key="1">
    <source>
        <dbReference type="SAM" id="MobiDB-lite"/>
    </source>
</evidence>
<dbReference type="AlphaFoldDB" id="K0SA82"/>
<reference evidence="2 3" key="1">
    <citation type="journal article" date="2012" name="Genome Biol.">
        <title>Genome and low-iron response of an oceanic diatom adapted to chronic iron limitation.</title>
        <authorList>
            <person name="Lommer M."/>
            <person name="Specht M."/>
            <person name="Roy A.S."/>
            <person name="Kraemer L."/>
            <person name="Andreson R."/>
            <person name="Gutowska M.A."/>
            <person name="Wolf J."/>
            <person name="Bergner S.V."/>
            <person name="Schilhabel M.B."/>
            <person name="Klostermeier U.C."/>
            <person name="Beiko R.G."/>
            <person name="Rosenstiel P."/>
            <person name="Hippler M."/>
            <person name="Laroche J."/>
        </authorList>
    </citation>
    <scope>NUCLEOTIDE SEQUENCE [LARGE SCALE GENOMIC DNA]</scope>
    <source>
        <strain evidence="2 3">CCMP1005</strain>
    </source>
</reference>
<organism evidence="2 3">
    <name type="scientific">Thalassiosira oceanica</name>
    <name type="common">Marine diatom</name>
    <dbReference type="NCBI Taxonomy" id="159749"/>
    <lineage>
        <taxon>Eukaryota</taxon>
        <taxon>Sar</taxon>
        <taxon>Stramenopiles</taxon>
        <taxon>Ochrophyta</taxon>
        <taxon>Bacillariophyta</taxon>
        <taxon>Coscinodiscophyceae</taxon>
        <taxon>Thalassiosirophycidae</taxon>
        <taxon>Thalassiosirales</taxon>
        <taxon>Thalassiosiraceae</taxon>
        <taxon>Thalassiosira</taxon>
    </lineage>
</organism>
<dbReference type="Proteomes" id="UP000266841">
    <property type="component" value="Unassembled WGS sequence"/>
</dbReference>
<gene>
    <name evidence="2" type="ORF">THAOC_16303</name>
</gene>
<name>K0SA82_THAOC</name>
<keyword evidence="3" id="KW-1185">Reference proteome</keyword>
<feature type="region of interest" description="Disordered" evidence="1">
    <location>
        <begin position="20"/>
        <end position="45"/>
    </location>
</feature>